<organism evidence="1 2">
    <name type="scientific">Sphingobacterium thalpophilum</name>
    <dbReference type="NCBI Taxonomy" id="259"/>
    <lineage>
        <taxon>Bacteria</taxon>
        <taxon>Pseudomonadati</taxon>
        <taxon>Bacteroidota</taxon>
        <taxon>Sphingobacteriia</taxon>
        <taxon>Sphingobacteriales</taxon>
        <taxon>Sphingobacteriaceae</taxon>
        <taxon>Sphingobacterium</taxon>
    </lineage>
</organism>
<evidence type="ECO:0000313" key="1">
    <source>
        <dbReference type="EMBL" id="WZN57854.1"/>
    </source>
</evidence>
<dbReference type="EMBL" id="CP151087">
    <property type="protein sequence ID" value="WZN57854.1"/>
    <property type="molecule type" value="Genomic_DNA"/>
</dbReference>
<evidence type="ECO:0000313" key="2">
    <source>
        <dbReference type="Proteomes" id="UP001485301"/>
    </source>
</evidence>
<reference evidence="1" key="1">
    <citation type="submission" date="2024-04" db="EMBL/GenBank/DDBJ databases">
        <title>Complete genome sequence of Sphingobacterium thalpophiium BAA-1094.</title>
        <authorList>
            <person name="Adaikpoh B.I."/>
        </authorList>
    </citation>
    <scope>NUCLEOTIDE SEQUENCE</scope>
    <source>
        <strain evidence="1">BAA-1094</strain>
    </source>
</reference>
<name>A0ACD5C7L3_9SPHI</name>
<accession>A0ACD5C7L3</accession>
<dbReference type="Proteomes" id="UP001485301">
    <property type="component" value="Chromosome"/>
</dbReference>
<proteinExistence type="predicted"/>
<gene>
    <name evidence="1" type="ORF">AACH28_09980</name>
</gene>
<protein>
    <submittedName>
        <fullName evidence="1">FtsX-like permease family protein</fullName>
    </submittedName>
</protein>
<keyword evidence="2" id="KW-1185">Reference proteome</keyword>
<sequence length="117" mass="12699">MSIVIACLGLFGVITFAIQLRIKEIGIRKTLGATLSNLVNLLCSDMVKLVGIALLIALPHGWLLMNQWLQEFAYRISVSWWILALAGIIALVIAILTLCTRAIAAAKANPVDSLKVE</sequence>